<keyword evidence="1" id="KW-0812">Transmembrane</keyword>
<feature type="transmembrane region" description="Helical" evidence="1">
    <location>
        <begin position="403"/>
        <end position="423"/>
    </location>
</feature>
<dbReference type="EMBL" id="JACLQD010000002">
    <property type="protein sequence ID" value="MBC2835032.1"/>
    <property type="molecule type" value="Genomic_DNA"/>
</dbReference>
<feature type="transmembrane region" description="Helical" evidence="1">
    <location>
        <begin position="294"/>
        <end position="314"/>
    </location>
</feature>
<dbReference type="RefSeq" id="WP_185796666.1">
    <property type="nucleotide sequence ID" value="NZ_JACLQD010000002.1"/>
</dbReference>
<feature type="transmembrane region" description="Helical" evidence="1">
    <location>
        <begin position="435"/>
        <end position="453"/>
    </location>
</feature>
<evidence type="ECO:0000313" key="3">
    <source>
        <dbReference type="Proteomes" id="UP000555411"/>
    </source>
</evidence>
<feature type="transmembrane region" description="Helical" evidence="1">
    <location>
        <begin position="164"/>
        <end position="191"/>
    </location>
</feature>
<feature type="transmembrane region" description="Helical" evidence="1">
    <location>
        <begin position="262"/>
        <end position="282"/>
    </location>
</feature>
<feature type="transmembrane region" description="Helical" evidence="1">
    <location>
        <begin position="21"/>
        <end position="40"/>
    </location>
</feature>
<comment type="caution">
    <text evidence="2">The sequence shown here is derived from an EMBL/GenBank/DDBJ whole genome shotgun (WGS) entry which is preliminary data.</text>
</comment>
<feature type="transmembrane region" description="Helical" evidence="1">
    <location>
        <begin position="326"/>
        <end position="345"/>
    </location>
</feature>
<feature type="transmembrane region" description="Helical" evidence="1">
    <location>
        <begin position="212"/>
        <end position="232"/>
    </location>
</feature>
<feature type="transmembrane region" description="Helical" evidence="1">
    <location>
        <begin position="100"/>
        <end position="120"/>
    </location>
</feature>
<gene>
    <name evidence="2" type="ORF">H7F16_05900</name>
</gene>
<organism evidence="2 3">
    <name type="scientific">Paragemmobacter straminiformis</name>
    <dbReference type="NCBI Taxonomy" id="2045119"/>
    <lineage>
        <taxon>Bacteria</taxon>
        <taxon>Pseudomonadati</taxon>
        <taxon>Pseudomonadota</taxon>
        <taxon>Alphaproteobacteria</taxon>
        <taxon>Rhodobacterales</taxon>
        <taxon>Paracoccaceae</taxon>
        <taxon>Paragemmobacter</taxon>
    </lineage>
</organism>
<dbReference type="Proteomes" id="UP000555411">
    <property type="component" value="Unassembled WGS sequence"/>
</dbReference>
<evidence type="ECO:0000313" key="2">
    <source>
        <dbReference type="EMBL" id="MBC2835032.1"/>
    </source>
</evidence>
<reference evidence="2 3" key="1">
    <citation type="journal article" date="2017" name="Int. J. Syst. Evol. Microbiol.">
        <title>Gemmobacter straminiformis sp. nov., isolated from an artificial fountain.</title>
        <authorList>
            <person name="Kang J.Y."/>
            <person name="Kim M.J."/>
            <person name="Chun J."/>
            <person name="Son K.P."/>
            <person name="Jahng K.Y."/>
        </authorList>
    </citation>
    <scope>NUCLEOTIDE SEQUENCE [LARGE SCALE GENOMIC DNA]</scope>
    <source>
        <strain evidence="2 3">CAM-8</strain>
    </source>
</reference>
<accession>A0A842I4H2</accession>
<keyword evidence="3" id="KW-1185">Reference proteome</keyword>
<dbReference type="AlphaFoldDB" id="A0A842I4H2"/>
<sequence length="651" mass="69050">MAHPAQSIGPARGEPPAPDMGGGVVRAAVCALLVVALWAVTRPYEGYVHDAQLYLVQALHRLEPARYAADLFFAYGSQDGYSVSSALYAPLVAALGESRAHLVALVVGYALWLSGLWVLARTIFASGSAAAAAVLAVIALVPIYNPGALHYGESSVSPRLYVEATSFFAIAAICLGRNLAAGVLLVCAFALHPIMTLPTLALVAVLRFRLTVLLAVAAAGLGAVLALAFAGIDPFVRILQRMDAEWFGVVQVRTPAALVQNWILPACLLLVFPVVSCGLVALRGTPMQARLARAVLLLCPALVLTSWLAGEVLMNLLFLNLQLWRGLWLLTLAGNCLVPAAYALLPREGGSRGLFLAAVVVNLCEARFGIAVMPFASAGFALASACTLAATGGGRWFHSAARIGGSAFAAVATLLFLGEVAAVALQPRLLTVLDVLQRVALVLAGGALLVLAARRGRQIGVVLPVLALGVAVWAGLLADQRTNRMAFLTGAAPVDPAFVAATEGKTVYWEGGLEFLWFRLRQPSYFSCYQAAGSMFFRGTAIEHARRAAVLRRLNTSDFALEPDAFCPQRADPLFEGPARGAQLADVCRALPELDVLVLRADLPDVPHLRWQPGFDVPASGMPVPPKDARPVYVPGKPRGFYNLYRCADLR</sequence>
<feature type="transmembrane region" description="Helical" evidence="1">
    <location>
        <begin position="459"/>
        <end position="478"/>
    </location>
</feature>
<feature type="transmembrane region" description="Helical" evidence="1">
    <location>
        <begin position="127"/>
        <end position="144"/>
    </location>
</feature>
<name>A0A842I4H2_9RHOB</name>
<keyword evidence="1" id="KW-0472">Membrane</keyword>
<evidence type="ECO:0008006" key="4">
    <source>
        <dbReference type="Google" id="ProtNLM"/>
    </source>
</evidence>
<evidence type="ECO:0000256" key="1">
    <source>
        <dbReference type="SAM" id="Phobius"/>
    </source>
</evidence>
<proteinExistence type="predicted"/>
<protein>
    <recommendedName>
        <fullName evidence="4">4-amino-4-deoxy-L-arabinose transferase</fullName>
    </recommendedName>
</protein>
<keyword evidence="1" id="KW-1133">Transmembrane helix</keyword>
<feature type="transmembrane region" description="Helical" evidence="1">
    <location>
        <begin position="366"/>
        <end position="391"/>
    </location>
</feature>